<dbReference type="NCBIfam" id="TIGR02360">
    <property type="entry name" value="pbenz_hydroxyl"/>
    <property type="match status" value="1"/>
</dbReference>
<proteinExistence type="predicted"/>
<dbReference type="AlphaFoldDB" id="A0A437RL74"/>
<dbReference type="GO" id="GO:0071949">
    <property type="term" value="F:FAD binding"/>
    <property type="evidence" value="ECO:0007669"/>
    <property type="project" value="InterPro"/>
</dbReference>
<dbReference type="SUPFAM" id="SSF51905">
    <property type="entry name" value="FAD/NAD(P)-binding domain"/>
    <property type="match status" value="1"/>
</dbReference>
<dbReference type="EC" id="1.14.13.2" evidence="4"/>
<dbReference type="OrthoDB" id="8672648at2"/>
<protein>
    <submittedName>
        <fullName evidence="4">4-hydroxybenzoate 3-monooxygenase</fullName>
        <ecNumber evidence="4">1.14.13.2</ecNumber>
    </submittedName>
</protein>
<keyword evidence="2" id="KW-0274">FAD</keyword>
<dbReference type="GO" id="GO:0018659">
    <property type="term" value="F:4-hydroxybenzoate 3-monooxygenase activity"/>
    <property type="evidence" value="ECO:0007669"/>
    <property type="project" value="UniProtKB-EC"/>
</dbReference>
<evidence type="ECO:0000313" key="4">
    <source>
        <dbReference type="EMBL" id="RVU47546.1"/>
    </source>
</evidence>
<evidence type="ECO:0000259" key="3">
    <source>
        <dbReference type="Pfam" id="PF01494"/>
    </source>
</evidence>
<dbReference type="PRINTS" id="PR00420">
    <property type="entry name" value="RNGMNOXGNASE"/>
</dbReference>
<dbReference type="InterPro" id="IPR002938">
    <property type="entry name" value="FAD-bd"/>
</dbReference>
<organism evidence="4 5">
    <name type="scientific">Rubrivivax rivuli</name>
    <dbReference type="NCBI Taxonomy" id="1862385"/>
    <lineage>
        <taxon>Bacteria</taxon>
        <taxon>Pseudomonadati</taxon>
        <taxon>Pseudomonadota</taxon>
        <taxon>Betaproteobacteria</taxon>
        <taxon>Burkholderiales</taxon>
        <taxon>Sphaerotilaceae</taxon>
        <taxon>Rubrivivax</taxon>
    </lineage>
</organism>
<dbReference type="InterPro" id="IPR012733">
    <property type="entry name" value="HB_mOase"/>
</dbReference>
<gene>
    <name evidence="4" type="primary">pobA</name>
    <name evidence="4" type="ORF">EOE66_07375</name>
</gene>
<keyword evidence="1" id="KW-0285">Flavoprotein</keyword>
<dbReference type="InterPro" id="IPR050641">
    <property type="entry name" value="RIFMO-like"/>
</dbReference>
<dbReference type="PANTHER" id="PTHR43004:SF3">
    <property type="entry name" value="P-HYDROXYBENZOATE HYDROXYLASE"/>
    <property type="match status" value="1"/>
</dbReference>
<dbReference type="Gene3D" id="3.30.9.10">
    <property type="entry name" value="D-Amino Acid Oxidase, subunit A, domain 2"/>
    <property type="match status" value="1"/>
</dbReference>
<dbReference type="PANTHER" id="PTHR43004">
    <property type="entry name" value="TRK SYSTEM POTASSIUM UPTAKE PROTEIN"/>
    <property type="match status" value="1"/>
</dbReference>
<comment type="caution">
    <text evidence="4">The sequence shown here is derived from an EMBL/GenBank/DDBJ whole genome shotgun (WGS) entry which is preliminary data.</text>
</comment>
<dbReference type="RefSeq" id="WP_128228007.1">
    <property type="nucleotide sequence ID" value="NZ_SACR01000002.1"/>
</dbReference>
<evidence type="ECO:0000256" key="2">
    <source>
        <dbReference type="ARBA" id="ARBA00022827"/>
    </source>
</evidence>
<keyword evidence="5" id="KW-1185">Reference proteome</keyword>
<accession>A0A437RL74</accession>
<dbReference type="Gene3D" id="3.50.50.60">
    <property type="entry name" value="FAD/NAD(P)-binding domain"/>
    <property type="match status" value="1"/>
</dbReference>
<keyword evidence="4" id="KW-0560">Oxidoreductase</keyword>
<feature type="domain" description="FAD-binding" evidence="3">
    <location>
        <begin position="2"/>
        <end position="344"/>
    </location>
</feature>
<reference evidence="4 5" key="1">
    <citation type="submission" date="2019-01" db="EMBL/GenBank/DDBJ databases">
        <authorList>
            <person name="Chen W.-M."/>
        </authorList>
    </citation>
    <scope>NUCLEOTIDE SEQUENCE [LARGE SCALE GENOMIC DNA]</scope>
    <source>
        <strain evidence="4 5">KYPY4</strain>
    </source>
</reference>
<dbReference type="Pfam" id="PF01494">
    <property type="entry name" value="FAD_binding_3"/>
    <property type="match status" value="1"/>
</dbReference>
<dbReference type="Proteomes" id="UP000285575">
    <property type="component" value="Unassembled WGS sequence"/>
</dbReference>
<dbReference type="InterPro" id="IPR036188">
    <property type="entry name" value="FAD/NAD-bd_sf"/>
</dbReference>
<evidence type="ECO:0000313" key="5">
    <source>
        <dbReference type="Proteomes" id="UP000285575"/>
    </source>
</evidence>
<dbReference type="NCBIfam" id="NF006091">
    <property type="entry name" value="PRK08243.1"/>
    <property type="match status" value="1"/>
</dbReference>
<keyword evidence="4" id="KW-0503">Monooxygenase</keyword>
<dbReference type="GO" id="GO:0043639">
    <property type="term" value="P:benzoate catabolic process"/>
    <property type="evidence" value="ECO:0007669"/>
    <property type="project" value="InterPro"/>
</dbReference>
<dbReference type="EMBL" id="SACR01000002">
    <property type="protein sequence ID" value="RVU47546.1"/>
    <property type="molecule type" value="Genomic_DNA"/>
</dbReference>
<evidence type="ECO:0000256" key="1">
    <source>
        <dbReference type="ARBA" id="ARBA00022630"/>
    </source>
</evidence>
<name>A0A437RL74_9BURK</name>
<dbReference type="SUPFAM" id="SSF54373">
    <property type="entry name" value="FAD-linked reductases, C-terminal domain"/>
    <property type="match status" value="1"/>
</dbReference>
<sequence>MKTQVVIIGSGPAGLLLSEILHRHGIESLVLERQTREYVLSRIRAGVLESTTVDVLRANGLSERMDREGHPHDGMRIAWAGRDSFLVDTASTLGRRFMVYGQTAIQEDLYAAADRRGQTVLTEVQDVVLHEFDGRPGAKPYVTYTRHGQAGRVDCEFIAGCDGFHGVSRRSIPESVRKEYEKVYPFGWLGVMARVKPLPDITYVNHPQGFALASYRNSQLSRYYIQVPVDDKVEAWSDDRFWSELTARFPAEMAEMIETGPTIEKSIAPLRSFVSEPMRYGALYLCGDAAHIVPPTGAKGLNLAVSDVFYLSRALASWYGQGKDELLNNYSAMALRRVWSSVRTSWYLTTLLHRFPHFSDFDQKAQEHELDYLKNSRFAQAALAEQYAGLPFEMVS</sequence>